<dbReference type="GO" id="GO:0016740">
    <property type="term" value="F:transferase activity"/>
    <property type="evidence" value="ECO:0007669"/>
    <property type="project" value="UniProtKB-KW"/>
</dbReference>
<dbReference type="OrthoDB" id="174925at2"/>
<dbReference type="KEGG" id="dfl:DFE_2573"/>
<dbReference type="InterPro" id="IPR029063">
    <property type="entry name" value="SAM-dependent_MTases_sf"/>
</dbReference>
<name>A0A2Z6B1A2_9BACT</name>
<sequence length="256" mass="28187">MSHPNSLCKDVVRANVHGLSAKWYPPLLAGAETLSQILFDTATHRGVGAILDKLTPDEYAVFISQFIAKGIETHGSQWRYADICTALFALSNSLKVDNYLEIGVRRGRSMSMVAGCCPQASIVGFDLWMDNYAGLENPGPEFVRQEMSNLGFQGSLDFVSGNSHDTVPAYFEQNPDATFDLITVDGDHSPEGAMADLLTVIPRLRIGGAIVFDDIVHPQHTYLMDIWNRAVASRPFFSSFKFTDLGYGVAFAIRRS</sequence>
<keyword evidence="2" id="KW-1185">Reference proteome</keyword>
<evidence type="ECO:0000313" key="2">
    <source>
        <dbReference type="Proteomes" id="UP000269883"/>
    </source>
</evidence>
<organism evidence="1 2">
    <name type="scientific">Desulfovibrio ferrophilus</name>
    <dbReference type="NCBI Taxonomy" id="241368"/>
    <lineage>
        <taxon>Bacteria</taxon>
        <taxon>Pseudomonadati</taxon>
        <taxon>Thermodesulfobacteriota</taxon>
        <taxon>Desulfovibrionia</taxon>
        <taxon>Desulfovibrionales</taxon>
        <taxon>Desulfovibrionaceae</taxon>
        <taxon>Desulfovibrio</taxon>
    </lineage>
</organism>
<reference evidence="1 2" key="1">
    <citation type="journal article" date="2018" name="Sci. Adv.">
        <title>Multi-heme cytochromes provide a pathway for survival in energy-limited environments.</title>
        <authorList>
            <person name="Deng X."/>
            <person name="Dohmae N."/>
            <person name="Nealson K.H."/>
            <person name="Hashimoto K."/>
            <person name="Okamoto A."/>
        </authorList>
    </citation>
    <scope>NUCLEOTIDE SEQUENCE [LARGE SCALE GENOMIC DNA]</scope>
    <source>
        <strain evidence="1 2">IS5</strain>
    </source>
</reference>
<accession>A0A2Z6B1A2</accession>
<evidence type="ECO:0000313" key="1">
    <source>
        <dbReference type="EMBL" id="BBD09299.1"/>
    </source>
</evidence>
<keyword evidence="1" id="KW-0808">Transferase</keyword>
<dbReference type="Proteomes" id="UP000269883">
    <property type="component" value="Chromosome"/>
</dbReference>
<dbReference type="EMBL" id="AP017378">
    <property type="protein sequence ID" value="BBD09299.1"/>
    <property type="molecule type" value="Genomic_DNA"/>
</dbReference>
<dbReference type="Pfam" id="PF13578">
    <property type="entry name" value="Methyltransf_24"/>
    <property type="match status" value="1"/>
</dbReference>
<dbReference type="AlphaFoldDB" id="A0A2Z6B1A2"/>
<dbReference type="RefSeq" id="WP_126380149.1">
    <property type="nucleotide sequence ID" value="NZ_AP017378.1"/>
</dbReference>
<dbReference type="Gene3D" id="3.40.50.150">
    <property type="entry name" value="Vaccinia Virus protein VP39"/>
    <property type="match status" value="1"/>
</dbReference>
<gene>
    <name evidence="1" type="ORF">DFE_2573</name>
</gene>
<dbReference type="SUPFAM" id="SSF53335">
    <property type="entry name" value="S-adenosyl-L-methionine-dependent methyltransferases"/>
    <property type="match status" value="1"/>
</dbReference>
<protein>
    <submittedName>
        <fullName evidence="1">Glycosyltransferase-like protein</fullName>
    </submittedName>
</protein>
<proteinExistence type="predicted"/>